<evidence type="ECO:0000256" key="1">
    <source>
        <dbReference type="SAM" id="MobiDB-lite"/>
    </source>
</evidence>
<accession>A0A8J8W2U0</accession>
<name>A0A8J8W2U0_9EURO</name>
<reference evidence="2" key="1">
    <citation type="journal article" date="2020" name="Front. Microbiol.">
        <title>Gene regulatory networks of Penicillium echinulatum 2HH and Penicillium oxalicum 114-2 inferred by a computational biology approach.</title>
        <authorList>
            <person name="Lenz A.R."/>
            <person name="Galan-Vasquez E."/>
            <person name="Balbinot E."/>
            <person name="De Abreu F.P."/>
            <person name="De Oliveira N.S."/>
            <person name="Da Rosa L.O."/>
            <person name="De Avila E Silva S."/>
            <person name="Camassola M."/>
            <person name="Dillon A.J.P."/>
            <person name="Perez-Rueda E."/>
        </authorList>
    </citation>
    <scope>NUCLEOTIDE SEQUENCE</scope>
    <source>
        <strain evidence="2">S1M29</strain>
    </source>
</reference>
<dbReference type="Proteomes" id="UP000631181">
    <property type="component" value="Unassembled WGS sequence"/>
</dbReference>
<keyword evidence="3" id="KW-1185">Reference proteome</keyword>
<feature type="region of interest" description="Disordered" evidence="1">
    <location>
        <begin position="1"/>
        <end position="56"/>
    </location>
</feature>
<dbReference type="AlphaFoldDB" id="A0A8J8W2U0"/>
<protein>
    <submittedName>
        <fullName evidence="2">Uncharacterized protein</fullName>
    </submittedName>
</protein>
<feature type="region of interest" description="Disordered" evidence="1">
    <location>
        <begin position="150"/>
        <end position="204"/>
    </location>
</feature>
<evidence type="ECO:0000313" key="2">
    <source>
        <dbReference type="EMBL" id="KAF7716479.1"/>
    </source>
</evidence>
<dbReference type="EMBL" id="WIWV01000040">
    <property type="protein sequence ID" value="KAF7716479.1"/>
    <property type="molecule type" value="Genomic_DNA"/>
</dbReference>
<dbReference type="OrthoDB" id="4357513at2759"/>
<feature type="compositionally biased region" description="Low complexity" evidence="1">
    <location>
        <begin position="27"/>
        <end position="39"/>
    </location>
</feature>
<organism evidence="2 3">
    <name type="scientific">Penicillium ucsense</name>
    <dbReference type="NCBI Taxonomy" id="2839758"/>
    <lineage>
        <taxon>Eukaryota</taxon>
        <taxon>Fungi</taxon>
        <taxon>Dikarya</taxon>
        <taxon>Ascomycota</taxon>
        <taxon>Pezizomycotina</taxon>
        <taxon>Eurotiomycetes</taxon>
        <taxon>Eurotiomycetidae</taxon>
        <taxon>Eurotiales</taxon>
        <taxon>Aspergillaceae</taxon>
        <taxon>Penicillium</taxon>
    </lineage>
</organism>
<evidence type="ECO:0000313" key="3">
    <source>
        <dbReference type="Proteomes" id="UP000631181"/>
    </source>
</evidence>
<comment type="caution">
    <text evidence="2">The sequence shown here is derived from an EMBL/GenBank/DDBJ whole genome shotgun (WGS) entry which is preliminary data.</text>
</comment>
<proteinExistence type="predicted"/>
<sequence length="309" mass="32427">MDNRPSSSSSSGVSGTSGTKRKQPTDGASSSSSSSGSASKKTKVNPSSDAPVPAPTASPCPYTDAFFLGMATAIRETFPLADFARHYRCSTDDVADALFAVVMQPLCQPPSEDLSVADACQIQIADWRELKAQVPGACIPLQGPQVACSVDEDLQPGSSGSKPAVTAPSLPSSSRPVTPEGSPSPVAACGAGSQSLPEPVQSGRIPVQRRRWVNGRSVLRGCSGWSDDESSGLAGQIGVMTDAEFEQLIANGQLKALLKDDEVEEADQVGCANPSLVRRRPPGGRWIFPSRWRDKENSRPVRQVSNSGD</sequence>
<gene>
    <name evidence="2" type="ORF">PECM_005654</name>
</gene>
<feature type="compositionally biased region" description="Low complexity" evidence="1">
    <location>
        <begin position="1"/>
        <end position="18"/>
    </location>
</feature>